<evidence type="ECO:0000313" key="7">
    <source>
        <dbReference type="EMBL" id="MDX8336061.1"/>
    </source>
</evidence>
<feature type="domain" description="NlpC/P60" evidence="6">
    <location>
        <begin position="34"/>
        <end position="156"/>
    </location>
</feature>
<reference evidence="8" key="1">
    <citation type="submission" date="2023-07" db="EMBL/GenBank/DDBJ databases">
        <authorList>
            <person name="Colorado M.A."/>
            <person name="Villamil L.M."/>
            <person name="Melo J.F."/>
            <person name="Rodriguez J.A."/>
            <person name="Ruiz R.Y."/>
        </authorList>
    </citation>
    <scope>NUCLEOTIDE SEQUENCE [LARGE SCALE GENOMIC DNA]</scope>
    <source>
        <strain evidence="8">C33</strain>
    </source>
</reference>
<keyword evidence="8" id="KW-1185">Reference proteome</keyword>
<evidence type="ECO:0000256" key="3">
    <source>
        <dbReference type="ARBA" id="ARBA00022729"/>
    </source>
</evidence>
<keyword evidence="3" id="KW-0732">Signal</keyword>
<name>A0ABU4W968_9FUSO</name>
<evidence type="ECO:0000256" key="2">
    <source>
        <dbReference type="ARBA" id="ARBA00022670"/>
    </source>
</evidence>
<dbReference type="PROSITE" id="PS51257">
    <property type="entry name" value="PROKAR_LIPOPROTEIN"/>
    <property type="match status" value="1"/>
</dbReference>
<comment type="similarity">
    <text evidence="1">Belongs to the peptidase C40 family.</text>
</comment>
<gene>
    <name evidence="7" type="ORF">RFV38_06045</name>
</gene>
<accession>A0ABU4W968</accession>
<comment type="caution">
    <text evidence="7">The sequence shown here is derived from an EMBL/GenBank/DDBJ whole genome shotgun (WGS) entry which is preliminary data.</text>
</comment>
<organism evidence="7 8">
    <name type="scientific">Candidatus Cetobacterium colombiensis</name>
    <dbReference type="NCBI Taxonomy" id="3073100"/>
    <lineage>
        <taxon>Bacteria</taxon>
        <taxon>Fusobacteriati</taxon>
        <taxon>Fusobacteriota</taxon>
        <taxon>Fusobacteriia</taxon>
        <taxon>Fusobacteriales</taxon>
        <taxon>Fusobacteriaceae</taxon>
        <taxon>Cetobacterium</taxon>
    </lineage>
</organism>
<evidence type="ECO:0000256" key="5">
    <source>
        <dbReference type="ARBA" id="ARBA00022807"/>
    </source>
</evidence>
<dbReference type="PROSITE" id="PS51935">
    <property type="entry name" value="NLPC_P60"/>
    <property type="match status" value="1"/>
</dbReference>
<keyword evidence="4" id="KW-0378">Hydrolase</keyword>
<evidence type="ECO:0000313" key="8">
    <source>
        <dbReference type="Proteomes" id="UP001279681"/>
    </source>
</evidence>
<dbReference type="PANTHER" id="PTHR47360:SF1">
    <property type="entry name" value="ENDOPEPTIDASE NLPC-RELATED"/>
    <property type="match status" value="1"/>
</dbReference>
<dbReference type="InterPro" id="IPR052062">
    <property type="entry name" value="Murein_DD/LD_carboxypeptidase"/>
</dbReference>
<dbReference type="Pfam" id="PF00877">
    <property type="entry name" value="NLPC_P60"/>
    <property type="match status" value="1"/>
</dbReference>
<evidence type="ECO:0000259" key="6">
    <source>
        <dbReference type="PROSITE" id="PS51935"/>
    </source>
</evidence>
<dbReference type="InterPro" id="IPR000064">
    <property type="entry name" value="NLP_P60_dom"/>
</dbReference>
<dbReference type="Proteomes" id="UP001279681">
    <property type="component" value="Unassembled WGS sequence"/>
</dbReference>
<sequence length="156" mass="18223">MLKNNKIFLKILFVSILFLFVGCSSAKISERERSQRTAKITKFYKEWKGTRYRLGGTTKSGVDCSALMQHLYRDKFATALPRTTKTMAEKGEKVKKRNNWEVGDLVFFKIGWRKTHHVGVYLGKNKFLHASTSKGVIISNIDEYWNDHFWQVRKVL</sequence>
<proteinExistence type="inferred from homology"/>
<keyword evidence="2" id="KW-0645">Protease</keyword>
<dbReference type="SUPFAM" id="SSF54001">
    <property type="entry name" value="Cysteine proteinases"/>
    <property type="match status" value="1"/>
</dbReference>
<evidence type="ECO:0000256" key="1">
    <source>
        <dbReference type="ARBA" id="ARBA00007074"/>
    </source>
</evidence>
<protein>
    <submittedName>
        <fullName evidence="7">NlpC/P60 family protein</fullName>
    </submittedName>
</protein>
<dbReference type="Gene3D" id="3.90.1720.10">
    <property type="entry name" value="endopeptidase domain like (from Nostoc punctiforme)"/>
    <property type="match status" value="1"/>
</dbReference>
<dbReference type="EMBL" id="JAVIKH010000006">
    <property type="protein sequence ID" value="MDX8336061.1"/>
    <property type="molecule type" value="Genomic_DNA"/>
</dbReference>
<evidence type="ECO:0000256" key="4">
    <source>
        <dbReference type="ARBA" id="ARBA00022801"/>
    </source>
</evidence>
<dbReference type="InterPro" id="IPR038765">
    <property type="entry name" value="Papain-like_cys_pep_sf"/>
</dbReference>
<dbReference type="PANTHER" id="PTHR47360">
    <property type="entry name" value="MUREIN DD-ENDOPEPTIDASE MEPS/MUREIN LD-CARBOXYPEPTIDASE"/>
    <property type="match status" value="1"/>
</dbReference>
<keyword evidence="5" id="KW-0788">Thiol protease</keyword>